<organism evidence="2 3">
    <name type="scientific">Eruca vesicaria subsp. sativa</name>
    <name type="common">Garden rocket</name>
    <name type="synonym">Eruca sativa</name>
    <dbReference type="NCBI Taxonomy" id="29727"/>
    <lineage>
        <taxon>Eukaryota</taxon>
        <taxon>Viridiplantae</taxon>
        <taxon>Streptophyta</taxon>
        <taxon>Embryophyta</taxon>
        <taxon>Tracheophyta</taxon>
        <taxon>Spermatophyta</taxon>
        <taxon>Magnoliopsida</taxon>
        <taxon>eudicotyledons</taxon>
        <taxon>Gunneridae</taxon>
        <taxon>Pentapetalae</taxon>
        <taxon>rosids</taxon>
        <taxon>malvids</taxon>
        <taxon>Brassicales</taxon>
        <taxon>Brassicaceae</taxon>
        <taxon>Brassiceae</taxon>
        <taxon>Eruca</taxon>
    </lineage>
</organism>
<accession>A0ABC8K4R1</accession>
<name>A0ABC8K4R1_ERUVS</name>
<protein>
    <submittedName>
        <fullName evidence="2">Uncharacterized protein</fullName>
    </submittedName>
</protein>
<dbReference type="Proteomes" id="UP001642260">
    <property type="component" value="Unassembled WGS sequence"/>
</dbReference>
<reference evidence="2 3" key="1">
    <citation type="submission" date="2022-03" db="EMBL/GenBank/DDBJ databases">
        <authorList>
            <person name="Macdonald S."/>
            <person name="Ahmed S."/>
            <person name="Newling K."/>
        </authorList>
    </citation>
    <scope>NUCLEOTIDE SEQUENCE [LARGE SCALE GENOMIC DNA]</scope>
</reference>
<feature type="region of interest" description="Disordered" evidence="1">
    <location>
        <begin position="25"/>
        <end position="69"/>
    </location>
</feature>
<comment type="caution">
    <text evidence="2">The sequence shown here is derived from an EMBL/GenBank/DDBJ whole genome shotgun (WGS) entry which is preliminary data.</text>
</comment>
<evidence type="ECO:0000256" key="1">
    <source>
        <dbReference type="SAM" id="MobiDB-lite"/>
    </source>
</evidence>
<proteinExistence type="predicted"/>
<sequence>MDSVQIMGSSCFPDEDDVEEVMNLAEENANDNGQEAGESTEVVPTPESGKRKDSPESKFGIGDDNGPEA</sequence>
<dbReference type="EMBL" id="CAKOAT010160710">
    <property type="protein sequence ID" value="CAH8348607.1"/>
    <property type="molecule type" value="Genomic_DNA"/>
</dbReference>
<evidence type="ECO:0000313" key="2">
    <source>
        <dbReference type="EMBL" id="CAH8348607.1"/>
    </source>
</evidence>
<gene>
    <name evidence="2" type="ORF">ERUC_LOCUS17413</name>
</gene>
<dbReference type="AlphaFoldDB" id="A0ABC8K4R1"/>
<evidence type="ECO:0000313" key="3">
    <source>
        <dbReference type="Proteomes" id="UP001642260"/>
    </source>
</evidence>
<keyword evidence="3" id="KW-1185">Reference proteome</keyword>